<feature type="compositionally biased region" description="Basic and acidic residues" evidence="1">
    <location>
        <begin position="140"/>
        <end position="159"/>
    </location>
</feature>
<keyword evidence="3" id="KW-0282">Flagellum</keyword>
<proteinExistence type="predicted"/>
<keyword evidence="3" id="KW-0966">Cell projection</keyword>
<name>A0ABT1E9J8_9FIRM</name>
<dbReference type="EMBL" id="JAMZFW010000011">
    <property type="protein sequence ID" value="MCP1102508.1"/>
    <property type="molecule type" value="Genomic_DNA"/>
</dbReference>
<sequence>MNQIVTLFAEMMPKSANTAFKKTENSELIINFGELLKKQEEEIPHLVLADNPLMVLQRIEDQSNTWGMTDNKSTSVQEITTGEIPVSEKLPSDISIPDAVQGDIQIAAETTSNQSISEQPVSQKPKQEQWVPDTSVSEKPFPEKSQLEPEIPVKEEKSESTHELLEQNTNLVQGNHTGEIQKPKQIKGISLPEPVAVEDLPEVVVKGIQQGKNNFEIKLNPVHLGEITIQVTQEEKGQAIISLVCKEPETLQVLTNNSKELAGLIETKLGTPCQIVNESPKSDYLEQQGEHSKEDQNQQQSKRQNQSKTRDQVGEEDFLHQLRLGLI</sequence>
<dbReference type="Pfam" id="PF02120">
    <property type="entry name" value="Flg_hook"/>
    <property type="match status" value="1"/>
</dbReference>
<feature type="compositionally biased region" description="Polar residues" evidence="1">
    <location>
        <begin position="111"/>
        <end position="124"/>
    </location>
</feature>
<gene>
    <name evidence="3" type="ORF">NK125_08795</name>
</gene>
<keyword evidence="4" id="KW-1185">Reference proteome</keyword>
<evidence type="ECO:0000313" key="3">
    <source>
        <dbReference type="EMBL" id="MCP1102508.1"/>
    </source>
</evidence>
<feature type="region of interest" description="Disordered" evidence="1">
    <location>
        <begin position="111"/>
        <end position="159"/>
    </location>
</feature>
<accession>A0ABT1E9J8</accession>
<dbReference type="InterPro" id="IPR021136">
    <property type="entry name" value="Flagellar_hook_control-like_C"/>
</dbReference>
<keyword evidence="3" id="KW-0969">Cilium</keyword>
<feature type="compositionally biased region" description="Low complexity" evidence="1">
    <location>
        <begin position="297"/>
        <end position="307"/>
    </location>
</feature>
<reference evidence="3 4" key="1">
    <citation type="journal article" date="2022" name="Genome Biol. Evol.">
        <title>Host diet, physiology and behaviors set the stage for Lachnospiraceae cladogenesis.</title>
        <authorList>
            <person name="Vera-Ponce De Leon A."/>
            <person name="Schneider M."/>
            <person name="Jahnes B.C."/>
            <person name="Sadowski V."/>
            <person name="Camuy-Velez L.A."/>
            <person name="Duan J."/>
            <person name="Sabree Z.L."/>
        </authorList>
    </citation>
    <scope>NUCLEOTIDE SEQUENCE [LARGE SCALE GENOMIC DNA]</scope>
    <source>
        <strain evidence="3 4">PAL113</strain>
    </source>
</reference>
<comment type="caution">
    <text evidence="3">The sequence shown here is derived from an EMBL/GenBank/DDBJ whole genome shotgun (WGS) entry which is preliminary data.</text>
</comment>
<feature type="region of interest" description="Disordered" evidence="1">
    <location>
        <begin position="281"/>
        <end position="315"/>
    </location>
</feature>
<feature type="compositionally biased region" description="Basic and acidic residues" evidence="1">
    <location>
        <begin position="281"/>
        <end position="296"/>
    </location>
</feature>
<dbReference type="Proteomes" id="UP001523566">
    <property type="component" value="Unassembled WGS sequence"/>
</dbReference>
<evidence type="ECO:0000313" key="4">
    <source>
        <dbReference type="Proteomes" id="UP001523566"/>
    </source>
</evidence>
<organism evidence="3 4">
    <name type="scientific">Aequitasia blattaphilus</name>
    <dbReference type="NCBI Taxonomy" id="2949332"/>
    <lineage>
        <taxon>Bacteria</taxon>
        <taxon>Bacillati</taxon>
        <taxon>Bacillota</taxon>
        <taxon>Clostridia</taxon>
        <taxon>Lachnospirales</taxon>
        <taxon>Lachnospiraceae</taxon>
        <taxon>Aequitasia</taxon>
    </lineage>
</organism>
<dbReference type="Gene3D" id="3.30.750.140">
    <property type="match status" value="1"/>
</dbReference>
<protein>
    <submittedName>
        <fullName evidence="3">Flagellar hook-length control protein FliK</fullName>
    </submittedName>
</protein>
<dbReference type="RefSeq" id="WP_262066294.1">
    <property type="nucleotide sequence ID" value="NZ_JAMXOD010000011.1"/>
</dbReference>
<evidence type="ECO:0000259" key="2">
    <source>
        <dbReference type="Pfam" id="PF02120"/>
    </source>
</evidence>
<dbReference type="InterPro" id="IPR038610">
    <property type="entry name" value="FliK-like_C_sf"/>
</dbReference>
<feature type="domain" description="Flagellar hook-length control protein-like C-terminal" evidence="2">
    <location>
        <begin position="207"/>
        <end position="262"/>
    </location>
</feature>
<evidence type="ECO:0000256" key="1">
    <source>
        <dbReference type="SAM" id="MobiDB-lite"/>
    </source>
</evidence>